<reference evidence="4 5" key="1">
    <citation type="journal article" date="2020" name="Mol. Biol. Evol.">
        <title>Distinct Expression and Methylation Patterns for Genes with Different Fates following a Single Whole-Genome Duplication in Flowering Plants.</title>
        <authorList>
            <person name="Shi T."/>
            <person name="Rahmani R.S."/>
            <person name="Gugger P.F."/>
            <person name="Wang M."/>
            <person name="Li H."/>
            <person name="Zhang Y."/>
            <person name="Li Z."/>
            <person name="Wang Q."/>
            <person name="Van de Peer Y."/>
            <person name="Marchal K."/>
            <person name="Chen J."/>
        </authorList>
    </citation>
    <scope>NUCLEOTIDE SEQUENCE [LARGE SCALE GENOMIC DNA]</scope>
    <source>
        <tissue evidence="4">Leaf</tissue>
    </source>
</reference>
<dbReference type="PANTHER" id="PTHR11926">
    <property type="entry name" value="GLUCOSYL/GLUCURONOSYL TRANSFERASES"/>
    <property type="match status" value="1"/>
</dbReference>
<evidence type="ECO:0000256" key="3">
    <source>
        <dbReference type="RuleBase" id="RU003718"/>
    </source>
</evidence>
<protein>
    <recommendedName>
        <fullName evidence="6">UDP-glycosyltransferase 74E2-like</fullName>
    </recommendedName>
</protein>
<evidence type="ECO:0000313" key="4">
    <source>
        <dbReference type="EMBL" id="DAD25163.1"/>
    </source>
</evidence>
<dbReference type="AlphaFoldDB" id="A0A822XZJ3"/>
<dbReference type="CDD" id="cd03784">
    <property type="entry name" value="GT1_Gtf-like"/>
    <property type="match status" value="1"/>
</dbReference>
<keyword evidence="3" id="KW-0328">Glycosyltransferase</keyword>
<dbReference type="EMBL" id="DUZY01000001">
    <property type="protein sequence ID" value="DAD25163.1"/>
    <property type="molecule type" value="Genomic_DNA"/>
</dbReference>
<name>A0A822XZJ3_NELNU</name>
<dbReference type="FunFam" id="3.40.50.2000:FF:000019">
    <property type="entry name" value="Glycosyltransferase"/>
    <property type="match status" value="1"/>
</dbReference>
<evidence type="ECO:0000256" key="1">
    <source>
        <dbReference type="ARBA" id="ARBA00009995"/>
    </source>
</evidence>
<evidence type="ECO:0008006" key="6">
    <source>
        <dbReference type="Google" id="ProtNLM"/>
    </source>
</evidence>
<dbReference type="InterPro" id="IPR002213">
    <property type="entry name" value="UDP_glucos_trans"/>
</dbReference>
<gene>
    <name evidence="4" type="ORF">HUJ06_026627</name>
</gene>
<proteinExistence type="inferred from homology"/>
<keyword evidence="5" id="KW-1185">Reference proteome</keyword>
<dbReference type="GO" id="GO:0008194">
    <property type="term" value="F:UDP-glycosyltransferase activity"/>
    <property type="evidence" value="ECO:0007669"/>
    <property type="project" value="InterPro"/>
</dbReference>
<comment type="caution">
    <text evidence="4">The sequence shown here is derived from an EMBL/GenBank/DDBJ whole genome shotgun (WGS) entry which is preliminary data.</text>
</comment>
<sequence length="200" mass="22535">MYIDKRVTDGKDYGLNLFKSDGGACLNWLNKRAAGSVVYVSFGSFAALEVEQMEKLGWGLRRTNSHFLWVVGSSEVDKFPNKFIEETSDKGLIVAWSPQLEVLAHRAVGCFVTHCGWNSTLEAVSLGVPMVGIPQWTDQPINAKYVEDVWEVGLMARPGEKGIVCREEVERCVREIMEGERGEQIRKNAIKWRNLARGNR</sequence>
<dbReference type="Proteomes" id="UP000607653">
    <property type="component" value="Unassembled WGS sequence"/>
</dbReference>
<evidence type="ECO:0000256" key="2">
    <source>
        <dbReference type="ARBA" id="ARBA00022679"/>
    </source>
</evidence>
<dbReference type="Pfam" id="PF00201">
    <property type="entry name" value="UDPGT"/>
    <property type="match status" value="1"/>
</dbReference>
<dbReference type="InterPro" id="IPR035595">
    <property type="entry name" value="UDP_glycos_trans_CS"/>
</dbReference>
<organism evidence="4 5">
    <name type="scientific">Nelumbo nucifera</name>
    <name type="common">Sacred lotus</name>
    <dbReference type="NCBI Taxonomy" id="4432"/>
    <lineage>
        <taxon>Eukaryota</taxon>
        <taxon>Viridiplantae</taxon>
        <taxon>Streptophyta</taxon>
        <taxon>Embryophyta</taxon>
        <taxon>Tracheophyta</taxon>
        <taxon>Spermatophyta</taxon>
        <taxon>Magnoliopsida</taxon>
        <taxon>Proteales</taxon>
        <taxon>Nelumbonaceae</taxon>
        <taxon>Nelumbo</taxon>
    </lineage>
</organism>
<evidence type="ECO:0000313" key="5">
    <source>
        <dbReference type="Proteomes" id="UP000607653"/>
    </source>
</evidence>
<dbReference type="SUPFAM" id="SSF53756">
    <property type="entry name" value="UDP-Glycosyltransferase/glycogen phosphorylase"/>
    <property type="match status" value="1"/>
</dbReference>
<dbReference type="PANTHER" id="PTHR11926:SF1553">
    <property type="entry name" value="GLYCOSYLTRANSFERASE"/>
    <property type="match status" value="1"/>
</dbReference>
<comment type="similarity">
    <text evidence="1 3">Belongs to the UDP-glycosyltransferase family.</text>
</comment>
<dbReference type="Gene3D" id="3.40.50.2000">
    <property type="entry name" value="Glycogen Phosphorylase B"/>
    <property type="match status" value="1"/>
</dbReference>
<keyword evidence="2 3" id="KW-0808">Transferase</keyword>
<dbReference type="PROSITE" id="PS00375">
    <property type="entry name" value="UDPGT"/>
    <property type="match status" value="1"/>
</dbReference>
<accession>A0A822XZJ3</accession>